<dbReference type="PANTHER" id="PTHR34066">
    <property type="entry name" value="GROWTH FACTOR 2"/>
    <property type="match status" value="1"/>
</dbReference>
<dbReference type="AlphaFoldDB" id="A0A7S0H625"/>
<proteinExistence type="predicted"/>
<dbReference type="EMBL" id="HBEM01032090">
    <property type="protein sequence ID" value="CAD8462942.1"/>
    <property type="molecule type" value="Transcribed_RNA"/>
</dbReference>
<organism evidence="3">
    <name type="scientific">Amorphochlora amoebiformis</name>
    <dbReference type="NCBI Taxonomy" id="1561963"/>
    <lineage>
        <taxon>Eukaryota</taxon>
        <taxon>Sar</taxon>
        <taxon>Rhizaria</taxon>
        <taxon>Cercozoa</taxon>
        <taxon>Chlorarachniophyceae</taxon>
        <taxon>Amorphochlora</taxon>
    </lineage>
</organism>
<feature type="compositionally biased region" description="Basic residues" evidence="1">
    <location>
        <begin position="53"/>
        <end position="62"/>
    </location>
</feature>
<name>A0A7S0H625_9EUKA</name>
<feature type="region of interest" description="Disordered" evidence="1">
    <location>
        <begin position="38"/>
        <end position="66"/>
    </location>
</feature>
<dbReference type="InterPro" id="IPR013885">
    <property type="entry name" value="DUF1764_euk"/>
</dbReference>
<dbReference type="Pfam" id="PF08576">
    <property type="entry name" value="DUF1764"/>
    <property type="match status" value="1"/>
</dbReference>
<keyword evidence="2" id="KW-0732">Signal</keyword>
<reference evidence="3" key="1">
    <citation type="submission" date="2021-01" db="EMBL/GenBank/DDBJ databases">
        <authorList>
            <person name="Corre E."/>
            <person name="Pelletier E."/>
            <person name="Niang G."/>
            <person name="Scheremetjew M."/>
            <person name="Finn R."/>
            <person name="Kale V."/>
            <person name="Holt S."/>
            <person name="Cochrane G."/>
            <person name="Meng A."/>
            <person name="Brown T."/>
            <person name="Cohen L."/>
        </authorList>
    </citation>
    <scope>NUCLEOTIDE SEQUENCE</scope>
    <source>
        <strain evidence="3">CCMP2058</strain>
    </source>
</reference>
<gene>
    <name evidence="3" type="ORF">LAMO00422_LOCUS21902</name>
</gene>
<feature type="signal peptide" evidence="2">
    <location>
        <begin position="1"/>
        <end position="23"/>
    </location>
</feature>
<feature type="region of interest" description="Disordered" evidence="1">
    <location>
        <begin position="91"/>
        <end position="122"/>
    </location>
</feature>
<accession>A0A7S0H625</accession>
<evidence type="ECO:0000313" key="3">
    <source>
        <dbReference type="EMBL" id="CAD8462942.1"/>
    </source>
</evidence>
<feature type="chain" id="PRO_5030700445" evidence="2">
    <location>
        <begin position="24"/>
        <end position="179"/>
    </location>
</feature>
<evidence type="ECO:0000256" key="1">
    <source>
        <dbReference type="SAM" id="MobiDB-lite"/>
    </source>
</evidence>
<evidence type="ECO:0000256" key="2">
    <source>
        <dbReference type="SAM" id="SignalP"/>
    </source>
</evidence>
<feature type="compositionally biased region" description="Polar residues" evidence="1">
    <location>
        <begin position="39"/>
        <end position="48"/>
    </location>
</feature>
<dbReference type="PANTHER" id="PTHR34066:SF1">
    <property type="entry name" value="DUF1764 FAMILY PROTEIN"/>
    <property type="match status" value="1"/>
</dbReference>
<sequence>MSARAPALLTFLCVCSIFVLWTSHVTVVRNIRGTHGKKSVSSATSLVTSPEKGRRKTKKRKKRDEVVESAMIPLGDGEGYEEVFEEIEKAKKKQRTLPTPTPPIPLVANAQETSKSSKKSDEWLDDGLGGRYDKEGFTGRNTLDDDRFRIFKIDELKKQNKPNSGKTPLCPFDCECCFI</sequence>
<protein>
    <submittedName>
        <fullName evidence="3">Uncharacterized protein</fullName>
    </submittedName>
</protein>